<dbReference type="PANTHER" id="PTHR43065:SF10">
    <property type="entry name" value="PEROXIDE STRESS-ACTIVATED HISTIDINE KINASE MAK3"/>
    <property type="match status" value="1"/>
</dbReference>
<dbReference type="PANTHER" id="PTHR43065">
    <property type="entry name" value="SENSOR HISTIDINE KINASE"/>
    <property type="match status" value="1"/>
</dbReference>
<dbReference type="InterPro" id="IPR036890">
    <property type="entry name" value="HATPase_C_sf"/>
</dbReference>
<keyword evidence="9" id="KW-0472">Membrane</keyword>
<keyword evidence="7" id="KW-0067">ATP-binding</keyword>
<feature type="transmembrane region" description="Helical" evidence="9">
    <location>
        <begin position="162"/>
        <end position="182"/>
    </location>
</feature>
<gene>
    <name evidence="13" type="ORF">FZC76_17050</name>
</gene>
<dbReference type="OrthoDB" id="9815750at2"/>
<evidence type="ECO:0000313" key="13">
    <source>
        <dbReference type="EMBL" id="TYS65604.1"/>
    </source>
</evidence>
<dbReference type="InterPro" id="IPR036097">
    <property type="entry name" value="HisK_dim/P_sf"/>
</dbReference>
<keyword evidence="5" id="KW-0547">Nucleotide-binding</keyword>
<keyword evidence="8" id="KW-0902">Two-component regulatory system</keyword>
<evidence type="ECO:0000259" key="12">
    <source>
        <dbReference type="PROSITE" id="PS50113"/>
    </source>
</evidence>
<dbReference type="SUPFAM" id="SSF55785">
    <property type="entry name" value="PYP-like sensor domain (PAS domain)"/>
    <property type="match status" value="1"/>
</dbReference>
<feature type="transmembrane region" description="Helical" evidence="9">
    <location>
        <begin position="66"/>
        <end position="83"/>
    </location>
</feature>
<dbReference type="GO" id="GO:0000155">
    <property type="term" value="F:phosphorelay sensor kinase activity"/>
    <property type="evidence" value="ECO:0007669"/>
    <property type="project" value="InterPro"/>
</dbReference>
<dbReference type="STRING" id="79883.GCA_001636495_03690"/>
<feature type="domain" description="Histidine kinase" evidence="10">
    <location>
        <begin position="344"/>
        <end position="547"/>
    </location>
</feature>
<dbReference type="PRINTS" id="PR00344">
    <property type="entry name" value="BCTRLSENSOR"/>
</dbReference>
<dbReference type="InterPro" id="IPR035965">
    <property type="entry name" value="PAS-like_dom_sf"/>
</dbReference>
<dbReference type="SMART" id="SM00387">
    <property type="entry name" value="HATPase_c"/>
    <property type="match status" value="1"/>
</dbReference>
<name>A0A5D4SU24_9BACI</name>
<dbReference type="InterPro" id="IPR000014">
    <property type="entry name" value="PAS"/>
</dbReference>
<feature type="transmembrane region" description="Helical" evidence="9">
    <location>
        <begin position="90"/>
        <end position="108"/>
    </location>
</feature>
<dbReference type="InterPro" id="IPR003594">
    <property type="entry name" value="HATPase_dom"/>
</dbReference>
<dbReference type="GO" id="GO:0005524">
    <property type="term" value="F:ATP binding"/>
    <property type="evidence" value="ECO:0007669"/>
    <property type="project" value="UniProtKB-KW"/>
</dbReference>
<dbReference type="SUPFAM" id="SSF47384">
    <property type="entry name" value="Homodimeric domain of signal transducing histidine kinase"/>
    <property type="match status" value="1"/>
</dbReference>
<dbReference type="Gene3D" id="1.10.287.130">
    <property type="match status" value="1"/>
</dbReference>
<dbReference type="InterPro" id="IPR003661">
    <property type="entry name" value="HisK_dim/P_dom"/>
</dbReference>
<feature type="transmembrane region" description="Helical" evidence="9">
    <location>
        <begin position="128"/>
        <end position="150"/>
    </location>
</feature>
<evidence type="ECO:0000313" key="14">
    <source>
        <dbReference type="Proteomes" id="UP000322524"/>
    </source>
</evidence>
<comment type="caution">
    <text evidence="13">The sequence shown here is derived from an EMBL/GenBank/DDBJ whole genome shotgun (WGS) entry which is preliminary data.</text>
</comment>
<dbReference type="CDD" id="cd00130">
    <property type="entry name" value="PAS"/>
    <property type="match status" value="1"/>
</dbReference>
<dbReference type="Pfam" id="PF00512">
    <property type="entry name" value="HisKA"/>
    <property type="match status" value="1"/>
</dbReference>
<evidence type="ECO:0000256" key="3">
    <source>
        <dbReference type="ARBA" id="ARBA00022553"/>
    </source>
</evidence>
<dbReference type="EC" id="2.7.13.3" evidence="2"/>
<evidence type="ECO:0000256" key="4">
    <source>
        <dbReference type="ARBA" id="ARBA00022679"/>
    </source>
</evidence>
<feature type="domain" description="PAC" evidence="12">
    <location>
        <begin position="277"/>
        <end position="331"/>
    </location>
</feature>
<dbReference type="PROSITE" id="PS50113">
    <property type="entry name" value="PAC"/>
    <property type="match status" value="1"/>
</dbReference>
<evidence type="ECO:0000256" key="7">
    <source>
        <dbReference type="ARBA" id="ARBA00022840"/>
    </source>
</evidence>
<dbReference type="Gene3D" id="3.30.450.20">
    <property type="entry name" value="PAS domain"/>
    <property type="match status" value="1"/>
</dbReference>
<protein>
    <recommendedName>
        <fullName evidence="2">histidine kinase</fullName>
        <ecNumber evidence="2">2.7.13.3</ecNumber>
    </recommendedName>
</protein>
<proteinExistence type="predicted"/>
<dbReference type="Pfam" id="PF13426">
    <property type="entry name" value="PAS_9"/>
    <property type="match status" value="1"/>
</dbReference>
<dbReference type="RefSeq" id="WP_148989384.1">
    <property type="nucleotide sequence ID" value="NZ_VTEV01000007.1"/>
</dbReference>
<dbReference type="SMART" id="SM00388">
    <property type="entry name" value="HisKA"/>
    <property type="match status" value="1"/>
</dbReference>
<accession>A0A5D4SU24</accession>
<dbReference type="Proteomes" id="UP000322524">
    <property type="component" value="Unassembled WGS sequence"/>
</dbReference>
<keyword evidence="3" id="KW-0597">Phosphoprotein</keyword>
<dbReference type="NCBIfam" id="TIGR00229">
    <property type="entry name" value="sensory_box"/>
    <property type="match status" value="1"/>
</dbReference>
<keyword evidence="6" id="KW-0418">Kinase</keyword>
<organism evidence="13 14">
    <name type="scientific">Sutcliffiella horikoshii</name>
    <dbReference type="NCBI Taxonomy" id="79883"/>
    <lineage>
        <taxon>Bacteria</taxon>
        <taxon>Bacillati</taxon>
        <taxon>Bacillota</taxon>
        <taxon>Bacilli</taxon>
        <taxon>Bacillales</taxon>
        <taxon>Bacillaceae</taxon>
        <taxon>Sutcliffiella</taxon>
    </lineage>
</organism>
<keyword evidence="9" id="KW-1133">Transmembrane helix</keyword>
<keyword evidence="4" id="KW-0808">Transferase</keyword>
<evidence type="ECO:0000256" key="2">
    <source>
        <dbReference type="ARBA" id="ARBA00012438"/>
    </source>
</evidence>
<evidence type="ECO:0000256" key="6">
    <source>
        <dbReference type="ARBA" id="ARBA00022777"/>
    </source>
</evidence>
<dbReference type="SUPFAM" id="SSF55874">
    <property type="entry name" value="ATPase domain of HSP90 chaperone/DNA topoisomerase II/histidine kinase"/>
    <property type="match status" value="1"/>
</dbReference>
<sequence>MNLQVGALFARFGSTIKEAWLNEKRLNQEQMHIIHQKNKLMLVVFVTLLILDILTNIFIFPEILPAILLTAGSVCALVAFFVLRPKLAKVGMYVIVCTSFIPFWVVAYQDKDVINFYFLSMPLIMSSLYNRILPILIASFLTCITLSFFYIDYSNIVFSNHIKVDVIYFILFSVFVTIFLLFSSRLTGSLLERAEKKEKQTSLELLSTKEYLEAYFNNTTDSIGVYDLNGAILKVNASFEKMFKVVEKDIIGSETSFLSFTSANSLRVFLSKLKKQKQLSFELLTATKEGMHIDLNITVTPVKDGQGGIIALVFLMKDITDKKRTEEALMQSEKLSVIGELAAGVAHEIRNPVTVLKGFVHLLSQESREKEFFTIMDKELERINQITNEFMALAKPQAIRIKRQNLKELIQEVCIFLESEAFINQVVIEVVHFEEYIWLECEPNQIKQVLINIMKNGMEAMPEGGKLTIHTQVVDGFVNLLIKDEGYGIPAEVISKVGQPFFTTKEQGTGLGLMVSMKIIENHGGQFTISSEEKVGSTVEISLPHIREAAEKLMT</sequence>
<dbReference type="PROSITE" id="PS50109">
    <property type="entry name" value="HIS_KIN"/>
    <property type="match status" value="1"/>
</dbReference>
<evidence type="ECO:0000259" key="10">
    <source>
        <dbReference type="PROSITE" id="PS50109"/>
    </source>
</evidence>
<comment type="catalytic activity">
    <reaction evidence="1">
        <text>ATP + protein L-histidine = ADP + protein N-phospho-L-histidine.</text>
        <dbReference type="EC" id="2.7.13.3"/>
    </reaction>
</comment>
<dbReference type="EMBL" id="VTEV01000007">
    <property type="protein sequence ID" value="TYS65604.1"/>
    <property type="molecule type" value="Genomic_DNA"/>
</dbReference>
<evidence type="ECO:0000256" key="8">
    <source>
        <dbReference type="ARBA" id="ARBA00023012"/>
    </source>
</evidence>
<evidence type="ECO:0000259" key="11">
    <source>
        <dbReference type="PROSITE" id="PS50112"/>
    </source>
</evidence>
<reference evidence="13 14" key="1">
    <citation type="submission" date="2019-08" db="EMBL/GenBank/DDBJ databases">
        <title>Bacillus genomes from the desert of Cuatro Cienegas, Coahuila.</title>
        <authorList>
            <person name="Olmedo-Alvarez G."/>
        </authorList>
    </citation>
    <scope>NUCLEOTIDE SEQUENCE [LARGE SCALE GENOMIC DNA]</scope>
    <source>
        <strain evidence="13 14">CH28_1T</strain>
    </source>
</reference>
<dbReference type="PROSITE" id="PS50112">
    <property type="entry name" value="PAS"/>
    <property type="match status" value="1"/>
</dbReference>
<evidence type="ECO:0000256" key="9">
    <source>
        <dbReference type="SAM" id="Phobius"/>
    </source>
</evidence>
<dbReference type="InterPro" id="IPR005467">
    <property type="entry name" value="His_kinase_dom"/>
</dbReference>
<dbReference type="AlphaFoldDB" id="A0A5D4SU24"/>
<dbReference type="Pfam" id="PF02518">
    <property type="entry name" value="HATPase_c"/>
    <property type="match status" value="1"/>
</dbReference>
<evidence type="ECO:0000256" key="1">
    <source>
        <dbReference type="ARBA" id="ARBA00000085"/>
    </source>
</evidence>
<dbReference type="InterPro" id="IPR004358">
    <property type="entry name" value="Sig_transdc_His_kin-like_C"/>
</dbReference>
<evidence type="ECO:0000256" key="5">
    <source>
        <dbReference type="ARBA" id="ARBA00022741"/>
    </source>
</evidence>
<dbReference type="InterPro" id="IPR000700">
    <property type="entry name" value="PAS-assoc_C"/>
</dbReference>
<feature type="transmembrane region" description="Helical" evidence="9">
    <location>
        <begin position="40"/>
        <end position="60"/>
    </location>
</feature>
<dbReference type="SMART" id="SM00091">
    <property type="entry name" value="PAS"/>
    <property type="match status" value="1"/>
</dbReference>
<keyword evidence="9" id="KW-0812">Transmembrane</keyword>
<dbReference type="Gene3D" id="3.30.565.10">
    <property type="entry name" value="Histidine kinase-like ATPase, C-terminal domain"/>
    <property type="match status" value="1"/>
</dbReference>
<dbReference type="CDD" id="cd00082">
    <property type="entry name" value="HisKA"/>
    <property type="match status" value="1"/>
</dbReference>
<feature type="domain" description="PAS" evidence="11">
    <location>
        <begin position="208"/>
        <end position="252"/>
    </location>
</feature>